<evidence type="ECO:0000256" key="3">
    <source>
        <dbReference type="ARBA" id="ARBA00022692"/>
    </source>
</evidence>
<sequence>MTTTNGACSLNSDTIPHTLHHLIPPSLTLLDLKHLFTQIPTIQIQIHLNKMTLETNSALSLSLLTSLGGIIGYARTGSVPSIAAGLSVGALYLYSFQRLRIGQTYGDELGLLASVVLGGSSIPRAFKTWKPVPMGLSLVAIYGLFVFGRAVLAKN</sequence>
<evidence type="ECO:0000256" key="5">
    <source>
        <dbReference type="ARBA" id="ARBA00023136"/>
    </source>
</evidence>
<gene>
    <name evidence="7" type="ORF">BDV23DRAFT_177542</name>
</gene>
<evidence type="ECO:0000256" key="6">
    <source>
        <dbReference type="SAM" id="Phobius"/>
    </source>
</evidence>
<organism evidence="7">
    <name type="scientific">Petromyces alliaceus</name>
    <name type="common">Aspergillus alliaceus</name>
    <dbReference type="NCBI Taxonomy" id="209559"/>
    <lineage>
        <taxon>Eukaryota</taxon>
        <taxon>Fungi</taxon>
        <taxon>Dikarya</taxon>
        <taxon>Ascomycota</taxon>
        <taxon>Pezizomycotina</taxon>
        <taxon>Eurotiomycetes</taxon>
        <taxon>Eurotiomycetidae</taxon>
        <taxon>Eurotiales</taxon>
        <taxon>Aspergillaceae</taxon>
        <taxon>Aspergillus</taxon>
        <taxon>Aspergillus subgen. Circumdati</taxon>
    </lineage>
</organism>
<keyword evidence="3 6" id="KW-0812">Transmembrane</keyword>
<dbReference type="Gene3D" id="1.10.10.1740">
    <property type="entry name" value="Transmembrane protein 14-like"/>
    <property type="match status" value="1"/>
</dbReference>
<keyword evidence="4 6" id="KW-1133">Transmembrane helix</keyword>
<dbReference type="PANTHER" id="PTHR12668">
    <property type="entry name" value="TRANSMEMBRANE PROTEIN 14, 15"/>
    <property type="match status" value="1"/>
</dbReference>
<name>A0A5N7CSF7_PETAA</name>
<accession>A0A5N7CSF7</accession>
<feature type="transmembrane region" description="Helical" evidence="6">
    <location>
        <begin position="132"/>
        <end position="152"/>
    </location>
</feature>
<feature type="transmembrane region" description="Helical" evidence="6">
    <location>
        <begin position="57"/>
        <end position="74"/>
    </location>
</feature>
<proteinExistence type="inferred from homology"/>
<reference evidence="7" key="1">
    <citation type="submission" date="2019-04" db="EMBL/GenBank/DDBJ databases">
        <title>Friends and foes A comparative genomics studyof 23 Aspergillus species from section Flavi.</title>
        <authorList>
            <consortium name="DOE Joint Genome Institute"/>
            <person name="Kjaerbolling I."/>
            <person name="Vesth T."/>
            <person name="Frisvad J.C."/>
            <person name="Nybo J.L."/>
            <person name="Theobald S."/>
            <person name="Kildgaard S."/>
            <person name="Isbrandt T."/>
            <person name="Kuo A."/>
            <person name="Sato A."/>
            <person name="Lyhne E.K."/>
            <person name="Kogle M.E."/>
            <person name="Wiebenga A."/>
            <person name="Kun R.S."/>
            <person name="Lubbers R.J."/>
            <person name="Makela M.R."/>
            <person name="Barry K."/>
            <person name="Chovatia M."/>
            <person name="Clum A."/>
            <person name="Daum C."/>
            <person name="Haridas S."/>
            <person name="He G."/>
            <person name="LaButti K."/>
            <person name="Lipzen A."/>
            <person name="Mondo S."/>
            <person name="Riley R."/>
            <person name="Salamov A."/>
            <person name="Simmons B.A."/>
            <person name="Magnuson J.K."/>
            <person name="Henrissat B."/>
            <person name="Mortensen U.H."/>
            <person name="Larsen T.O."/>
            <person name="Devries R.P."/>
            <person name="Grigoriev I.V."/>
            <person name="Machida M."/>
            <person name="Baker S.E."/>
            <person name="Andersen M.R."/>
        </authorList>
    </citation>
    <scope>NUCLEOTIDE SEQUENCE [LARGE SCALE GENOMIC DNA]</scope>
    <source>
        <strain evidence="7">IBT 14317</strain>
    </source>
</reference>
<dbReference type="GO" id="GO:0016020">
    <property type="term" value="C:membrane"/>
    <property type="evidence" value="ECO:0007669"/>
    <property type="project" value="UniProtKB-SubCell"/>
</dbReference>
<dbReference type="InterPro" id="IPR005349">
    <property type="entry name" value="TMEM14"/>
</dbReference>
<evidence type="ECO:0000313" key="7">
    <source>
        <dbReference type="EMBL" id="KAE8396548.1"/>
    </source>
</evidence>
<dbReference type="EMBL" id="ML735214">
    <property type="protein sequence ID" value="KAE8396548.1"/>
    <property type="molecule type" value="Genomic_DNA"/>
</dbReference>
<feature type="transmembrane region" description="Helical" evidence="6">
    <location>
        <begin position="80"/>
        <end position="97"/>
    </location>
</feature>
<dbReference type="PANTHER" id="PTHR12668:SF15">
    <property type="entry name" value="UPF0136 DOMAIN PROTEIN (AFU_ORTHOLOGUE AFUA_1G03720)"/>
    <property type="match status" value="1"/>
</dbReference>
<comment type="similarity">
    <text evidence="2">Belongs to the TMEM14 family.</text>
</comment>
<dbReference type="Pfam" id="PF03647">
    <property type="entry name" value="Tmemb_14"/>
    <property type="match status" value="1"/>
</dbReference>
<protein>
    <submittedName>
        <fullName evidence="7">Transmembrane proteins 14C-domain-containing protein</fullName>
    </submittedName>
</protein>
<dbReference type="InterPro" id="IPR044890">
    <property type="entry name" value="TMEM14_sf"/>
</dbReference>
<keyword evidence="5 6" id="KW-0472">Membrane</keyword>
<dbReference type="OrthoDB" id="5620at2759"/>
<evidence type="ECO:0000256" key="2">
    <source>
        <dbReference type="ARBA" id="ARBA00007590"/>
    </source>
</evidence>
<evidence type="ECO:0000256" key="4">
    <source>
        <dbReference type="ARBA" id="ARBA00022989"/>
    </source>
</evidence>
<comment type="subcellular location">
    <subcellularLocation>
        <location evidence="1">Membrane</location>
    </subcellularLocation>
</comment>
<dbReference type="Proteomes" id="UP000326877">
    <property type="component" value="Unassembled WGS sequence"/>
</dbReference>
<feature type="transmembrane region" description="Helical" evidence="6">
    <location>
        <begin position="109"/>
        <end position="126"/>
    </location>
</feature>
<evidence type="ECO:0000256" key="1">
    <source>
        <dbReference type="ARBA" id="ARBA00004370"/>
    </source>
</evidence>
<dbReference type="AlphaFoldDB" id="A0A5N7CSF7"/>